<dbReference type="PANTHER" id="PTHR23155:SF1135">
    <property type="entry name" value="OS08G0246300 PROTEIN"/>
    <property type="match status" value="1"/>
</dbReference>
<dbReference type="eggNOG" id="KOG4658">
    <property type="taxonomic scope" value="Eukaryota"/>
</dbReference>
<name>A0A0D9XU27_9ORYZ</name>
<dbReference type="SUPFAM" id="SSF52540">
    <property type="entry name" value="P-loop containing nucleoside triphosphate hydrolases"/>
    <property type="match status" value="2"/>
</dbReference>
<reference evidence="7 8" key="1">
    <citation type="submission" date="2012-08" db="EMBL/GenBank/DDBJ databases">
        <title>Oryza genome evolution.</title>
        <authorList>
            <person name="Wing R.A."/>
        </authorList>
    </citation>
    <scope>NUCLEOTIDE SEQUENCE</scope>
</reference>
<dbReference type="Proteomes" id="UP000032180">
    <property type="component" value="Chromosome 11"/>
</dbReference>
<dbReference type="InterPro" id="IPR058922">
    <property type="entry name" value="WHD_DRP"/>
</dbReference>
<keyword evidence="2" id="KW-0611">Plant defense</keyword>
<feature type="domain" description="NB-ARC" evidence="3">
    <location>
        <begin position="90"/>
        <end position="247"/>
    </location>
</feature>
<dbReference type="GO" id="GO:0043531">
    <property type="term" value="F:ADP binding"/>
    <property type="evidence" value="ECO:0007669"/>
    <property type="project" value="InterPro"/>
</dbReference>
<dbReference type="Pfam" id="PF25019">
    <property type="entry name" value="LRR_R13L1-DRL21"/>
    <property type="match status" value="1"/>
</dbReference>
<feature type="domain" description="NB-ARC" evidence="3">
    <location>
        <begin position="312"/>
        <end position="383"/>
    </location>
</feature>
<dbReference type="Gene3D" id="3.40.50.300">
    <property type="entry name" value="P-loop containing nucleotide triphosphate hydrolases"/>
    <property type="match status" value="2"/>
</dbReference>
<dbReference type="AlphaFoldDB" id="A0A0D9XU27"/>
<reference evidence="7" key="3">
    <citation type="submission" date="2015-04" db="UniProtKB">
        <authorList>
            <consortium name="EnsemblPlants"/>
        </authorList>
    </citation>
    <scope>IDENTIFICATION</scope>
</reference>
<dbReference type="HOGENOM" id="CLU_000837_14_1_1"/>
<dbReference type="InterPro" id="IPR032675">
    <property type="entry name" value="LRR_dom_sf"/>
</dbReference>
<evidence type="ECO:0000259" key="4">
    <source>
        <dbReference type="Pfam" id="PF23559"/>
    </source>
</evidence>
<keyword evidence="1" id="KW-0677">Repeat</keyword>
<evidence type="ECO:0000259" key="5">
    <source>
        <dbReference type="Pfam" id="PF23598"/>
    </source>
</evidence>
<dbReference type="Pfam" id="PF00931">
    <property type="entry name" value="NB-ARC"/>
    <property type="match status" value="2"/>
</dbReference>
<keyword evidence="8" id="KW-1185">Reference proteome</keyword>
<evidence type="ECO:0000259" key="6">
    <source>
        <dbReference type="Pfam" id="PF25019"/>
    </source>
</evidence>
<feature type="domain" description="R13L1/DRL21-like LRR repeat region" evidence="6">
    <location>
        <begin position="951"/>
        <end position="1046"/>
    </location>
</feature>
<dbReference type="Gramene" id="LPERR11G15850.1">
    <property type="protein sequence ID" value="LPERR11G15850.1"/>
    <property type="gene ID" value="LPERR11G15850"/>
</dbReference>
<dbReference type="InterPro" id="IPR044974">
    <property type="entry name" value="Disease_R_plants"/>
</dbReference>
<proteinExistence type="predicted"/>
<evidence type="ECO:0000256" key="1">
    <source>
        <dbReference type="ARBA" id="ARBA00022737"/>
    </source>
</evidence>
<sequence length="1056" mass="119201">MLPSVIAPPLLLDEADAEIKRLRARVEDVSHRNARYSLVTTKSTKPVAAATITTVQPPPPFDIVQEAKDMARRWRGTEDLIELVTNNEDTRFQVISLWGTGRQYKLGMETTIYATLYQNDDVRKSFGFRDWVKLSRPFNIDDVLRQLIRHSSSEQATTTSTSSDVHHEQLVKDFARRMEGKRYLLVLDNVSTVHEFDAIRRCLPDMGNGSRVVVCTGELEIATLCTTQPWGVSELTHLSAHHSICVFYSKEGRPSLGCSENDTKVRNQVSKSSYFETFKSCQATKHIIFDKMKLVLDATTGLVGREEEFKSLDKLFRSDEPSPVKVISLWGIAGAGKPALAREVYYKKIREPGHARCGWVDVPQPFDLRELCRSLLHDLYSDSYYTKSTGSFGMLISDFILPQEVRLELQLLESTTAQLADERKHKIAEEIVARKIMALKSAEATLGFIDPIDECRRLLFELPCIFVIDGVRSTEEWDLIKAAFLTAPGAPATAPRDASYSCCSCIVVVTTEESIATHCAVQDEGVLNVKGLGADESFRLFEKEETSAAKERIQELNGNFMPELEKNPKFGSLEGLFTWMHSYFLTCPDYLKPCIFYLSIFLGERKRIRRRRLVGRWIAKGYSWVKNGQAAEERGEAFFSELVDLSIIQQPPETATAAHLLQHRTHKMVTFQVNSFFREYIRSRPMEDNLVFELEGQCSIGAARSIKGRHLAVRASWDRDDKVYDAVDFSRLRSLTVFGAWRRFLVSDRMKLLRVLDLEDTTGLQDDDLDKALPLVPRLKFLSLRGCKDISRLPNSIADLTQLETLDARYTSVAKLPPAIAQLPKLQYLRAGSIRLDYSTAPPSSTTPTAASFSASSMLPKMLSDTTSISKYKNLLHPLIMHVYLHFRTGSTLQSKLSTCWQLAAEDQRRPRVGVEPPRGGIANWMTKTLHTLGVVDVGGGARRRHGLAFLTELNKLTQLRKLGVSGVNRSNSKLLWSSISCHGHLRSLTVQFEDDDADSCDEQQGSHFFSDISPPQKLQSLKLYGLATNEFPPWIDQLPNLTKLHPHHQAWSPMK</sequence>
<dbReference type="SUPFAM" id="SSF52047">
    <property type="entry name" value="RNI-like"/>
    <property type="match status" value="1"/>
</dbReference>
<evidence type="ECO:0000259" key="3">
    <source>
        <dbReference type="Pfam" id="PF00931"/>
    </source>
</evidence>
<dbReference type="PANTHER" id="PTHR23155">
    <property type="entry name" value="DISEASE RESISTANCE PROTEIN RP"/>
    <property type="match status" value="1"/>
</dbReference>
<dbReference type="InterPro" id="IPR056789">
    <property type="entry name" value="LRR_R13L1-DRL21"/>
</dbReference>
<dbReference type="Pfam" id="PF23598">
    <property type="entry name" value="LRR_14"/>
    <property type="match status" value="1"/>
</dbReference>
<reference evidence="8" key="2">
    <citation type="submission" date="2013-12" db="EMBL/GenBank/DDBJ databases">
        <authorList>
            <person name="Yu Y."/>
            <person name="Lee S."/>
            <person name="de Baynast K."/>
            <person name="Wissotski M."/>
            <person name="Liu L."/>
            <person name="Talag J."/>
            <person name="Goicoechea J."/>
            <person name="Angelova A."/>
            <person name="Jetty R."/>
            <person name="Kudrna D."/>
            <person name="Golser W."/>
            <person name="Rivera L."/>
            <person name="Zhang J."/>
            <person name="Wing R."/>
        </authorList>
    </citation>
    <scope>NUCLEOTIDE SEQUENCE</scope>
</reference>
<dbReference type="Gene3D" id="3.80.10.10">
    <property type="entry name" value="Ribonuclease Inhibitor"/>
    <property type="match status" value="1"/>
</dbReference>
<dbReference type="GO" id="GO:0098542">
    <property type="term" value="P:defense response to other organism"/>
    <property type="evidence" value="ECO:0007669"/>
    <property type="project" value="TreeGrafter"/>
</dbReference>
<organism evidence="7 8">
    <name type="scientific">Leersia perrieri</name>
    <dbReference type="NCBI Taxonomy" id="77586"/>
    <lineage>
        <taxon>Eukaryota</taxon>
        <taxon>Viridiplantae</taxon>
        <taxon>Streptophyta</taxon>
        <taxon>Embryophyta</taxon>
        <taxon>Tracheophyta</taxon>
        <taxon>Spermatophyta</taxon>
        <taxon>Magnoliopsida</taxon>
        <taxon>Liliopsida</taxon>
        <taxon>Poales</taxon>
        <taxon>Poaceae</taxon>
        <taxon>BOP clade</taxon>
        <taxon>Oryzoideae</taxon>
        <taxon>Oryzeae</taxon>
        <taxon>Oryzinae</taxon>
        <taxon>Leersia</taxon>
    </lineage>
</organism>
<dbReference type="InterPro" id="IPR027417">
    <property type="entry name" value="P-loop_NTPase"/>
</dbReference>
<evidence type="ECO:0000313" key="7">
    <source>
        <dbReference type="EnsemblPlants" id="LPERR11G15850.1"/>
    </source>
</evidence>
<accession>A0A0D9XU27</accession>
<dbReference type="EnsemblPlants" id="LPERR11G15850.1">
    <property type="protein sequence ID" value="LPERR11G15850.1"/>
    <property type="gene ID" value="LPERR11G15850"/>
</dbReference>
<dbReference type="InterPro" id="IPR002182">
    <property type="entry name" value="NB-ARC"/>
</dbReference>
<feature type="domain" description="Disease resistance R13L4/SHOC-2-like LRR" evidence="5">
    <location>
        <begin position="732"/>
        <end position="833"/>
    </location>
</feature>
<protein>
    <submittedName>
        <fullName evidence="7">Uncharacterized protein</fullName>
    </submittedName>
</protein>
<evidence type="ECO:0000256" key="2">
    <source>
        <dbReference type="ARBA" id="ARBA00022821"/>
    </source>
</evidence>
<dbReference type="STRING" id="77586.A0A0D9XU27"/>
<feature type="domain" description="Disease resistance protein winged helix" evidence="4">
    <location>
        <begin position="606"/>
        <end position="653"/>
    </location>
</feature>
<dbReference type="InterPro" id="IPR055414">
    <property type="entry name" value="LRR_R13L4/SHOC2-like"/>
</dbReference>
<evidence type="ECO:0000313" key="8">
    <source>
        <dbReference type="Proteomes" id="UP000032180"/>
    </source>
</evidence>
<dbReference type="Pfam" id="PF23559">
    <property type="entry name" value="WHD_DRP"/>
    <property type="match status" value="1"/>
</dbReference>